<dbReference type="Gene3D" id="2.130.10.10">
    <property type="entry name" value="YVTN repeat-like/Quinoprotein amine dehydrogenase"/>
    <property type="match status" value="2"/>
</dbReference>
<name>A0A0P5STA8_9CRUS</name>
<dbReference type="Pfam" id="PF00400">
    <property type="entry name" value="WD40"/>
    <property type="match status" value="3"/>
</dbReference>
<dbReference type="PROSITE" id="PS50082">
    <property type="entry name" value="WD_REPEATS_2"/>
    <property type="match status" value="2"/>
</dbReference>
<dbReference type="SMART" id="SM00320">
    <property type="entry name" value="WD40"/>
    <property type="match status" value="4"/>
</dbReference>
<sequence>MSKLENRSEVQDIIEIDVSQDGDVCNQDELNTLYQQPYFCSARKAVGLEKLYILHVDCEWKSKKLAAALSNHSVHLTSTDTLDKISTFIAHDQTIVDVHFDPVNLNCVLTGSSDGSIRVWDIRNPEKCSQEFRDDTDQKIKPFLSFDINCNGTLLCGGTEKVKSDTHLFLWDTRSPKVLAAYSEFHEDDISHVQFHPTSPNTLASCSTDCLVNIYDLNEKDEDDALQFCLNTETTCGRLQWLGYDMKTKQESISVTTSTENVQIWDVEEASPKHIFSREKIADALRRKKSETCFAIRCFQRGEGQDPLLLAGSNTPNRGCLRMLKMSEGVLEPFAILFDEKGGNSQTIRGAAFNQVSGQVVSGGEDGIINVWMPGEVKQVASNNTRKVKTEVLSKKFGGAHGSKKPYSK</sequence>
<dbReference type="STRING" id="35525.A0A0P5STA8"/>
<evidence type="ECO:0000313" key="1">
    <source>
        <dbReference type="EMBL" id="KZS12809.1"/>
    </source>
</evidence>
<dbReference type="InterPro" id="IPR015943">
    <property type="entry name" value="WD40/YVTN_repeat-like_dom_sf"/>
</dbReference>
<dbReference type="EMBL" id="LRGB01001348">
    <property type="protein sequence ID" value="KZS12809.1"/>
    <property type="molecule type" value="Genomic_DNA"/>
</dbReference>
<reference evidence="1 2" key="1">
    <citation type="submission" date="2016-03" db="EMBL/GenBank/DDBJ databases">
        <title>EvidentialGene: Evidence-directed Construction of Genes on Genomes.</title>
        <authorList>
            <person name="Gilbert D.G."/>
            <person name="Choi J.-H."/>
            <person name="Mockaitis K."/>
            <person name="Colbourne J."/>
            <person name="Pfrender M."/>
        </authorList>
    </citation>
    <scope>NUCLEOTIDE SEQUENCE [LARGE SCALE GENOMIC DNA]</scope>
    <source>
        <strain evidence="1 2">Xinb3</strain>
        <tissue evidence="1">Complete organism</tissue>
    </source>
</reference>
<gene>
    <name evidence="1" type="ORF">APZ42_022010</name>
</gene>
<dbReference type="InterPro" id="IPR019775">
    <property type="entry name" value="WD40_repeat_CS"/>
</dbReference>
<proteinExistence type="predicted"/>
<dbReference type="InterPro" id="IPR039328">
    <property type="entry name" value="WDR89"/>
</dbReference>
<dbReference type="PROSITE" id="PS00678">
    <property type="entry name" value="WD_REPEATS_1"/>
    <property type="match status" value="1"/>
</dbReference>
<organism evidence="1 2">
    <name type="scientific">Daphnia magna</name>
    <dbReference type="NCBI Taxonomy" id="35525"/>
    <lineage>
        <taxon>Eukaryota</taxon>
        <taxon>Metazoa</taxon>
        <taxon>Ecdysozoa</taxon>
        <taxon>Arthropoda</taxon>
        <taxon>Crustacea</taxon>
        <taxon>Branchiopoda</taxon>
        <taxon>Diplostraca</taxon>
        <taxon>Cladocera</taxon>
        <taxon>Anomopoda</taxon>
        <taxon>Daphniidae</taxon>
        <taxon>Daphnia</taxon>
    </lineage>
</organism>
<accession>A0A0P5STA8</accession>
<keyword evidence="2" id="KW-1185">Reference proteome</keyword>
<dbReference type="InterPro" id="IPR001680">
    <property type="entry name" value="WD40_rpt"/>
</dbReference>
<comment type="caution">
    <text evidence="1">The sequence shown here is derived from an EMBL/GenBank/DDBJ whole genome shotgun (WGS) entry which is preliminary data.</text>
</comment>
<dbReference type="AlphaFoldDB" id="A0A0P5STA8"/>
<evidence type="ECO:0000313" key="2">
    <source>
        <dbReference type="Proteomes" id="UP000076858"/>
    </source>
</evidence>
<dbReference type="OrthoDB" id="25131at2759"/>
<dbReference type="InterPro" id="IPR036322">
    <property type="entry name" value="WD40_repeat_dom_sf"/>
</dbReference>
<dbReference type="PROSITE" id="PS50294">
    <property type="entry name" value="WD_REPEATS_REGION"/>
    <property type="match status" value="1"/>
</dbReference>
<protein>
    <submittedName>
        <fullName evidence="1">WD repeat-containing protein 89</fullName>
    </submittedName>
</protein>
<dbReference type="PANTHER" id="PTHR22889:SF0">
    <property type="entry name" value="WD REPEAT-CONTAINING PROTEIN 89"/>
    <property type="match status" value="1"/>
</dbReference>
<dbReference type="Proteomes" id="UP000076858">
    <property type="component" value="Unassembled WGS sequence"/>
</dbReference>
<dbReference type="PANTHER" id="PTHR22889">
    <property type="entry name" value="WD REPEAT-CONTAINING PROTEIN 89"/>
    <property type="match status" value="1"/>
</dbReference>
<dbReference type="SUPFAM" id="SSF50978">
    <property type="entry name" value="WD40 repeat-like"/>
    <property type="match status" value="1"/>
</dbReference>